<evidence type="ECO:0000313" key="1">
    <source>
        <dbReference type="EMBL" id="MFD2704219.1"/>
    </source>
</evidence>
<dbReference type="Proteomes" id="UP001597520">
    <property type="component" value="Unassembled WGS sequence"/>
</dbReference>
<sequence>MDYLRGHSIEYDGEKMVYSDTKEMVSGNYPTTCGHCGLAETPEGHDGCLGTLEGIMNACCGHGGKHEGAYIQFWDRTCVRDEDALTIVEILKRNDGIE</sequence>
<name>A0ABW5SYG6_9BACI</name>
<organism evidence="1 2">
    <name type="scientific">Salibacterium lacus</name>
    <dbReference type="NCBI Taxonomy" id="1898109"/>
    <lineage>
        <taxon>Bacteria</taxon>
        <taxon>Bacillati</taxon>
        <taxon>Bacillota</taxon>
        <taxon>Bacilli</taxon>
        <taxon>Bacillales</taxon>
        <taxon>Bacillaceae</taxon>
    </lineage>
</organism>
<comment type="caution">
    <text evidence="1">The sequence shown here is derived from an EMBL/GenBank/DDBJ whole genome shotgun (WGS) entry which is preliminary data.</text>
</comment>
<reference evidence="2" key="1">
    <citation type="journal article" date="2019" name="Int. J. Syst. Evol. Microbiol.">
        <title>The Global Catalogue of Microorganisms (GCM) 10K type strain sequencing project: providing services to taxonomists for standard genome sequencing and annotation.</title>
        <authorList>
            <consortium name="The Broad Institute Genomics Platform"/>
            <consortium name="The Broad Institute Genome Sequencing Center for Infectious Disease"/>
            <person name="Wu L."/>
            <person name="Ma J."/>
        </authorList>
    </citation>
    <scope>NUCLEOTIDE SEQUENCE [LARGE SCALE GENOMIC DNA]</scope>
    <source>
        <strain evidence="2">KCTC 33792</strain>
    </source>
</reference>
<keyword evidence="2" id="KW-1185">Reference proteome</keyword>
<proteinExistence type="predicted"/>
<protein>
    <submittedName>
        <fullName evidence="1">Uncharacterized protein</fullName>
    </submittedName>
</protein>
<gene>
    <name evidence="1" type="ORF">ACFSUB_01965</name>
</gene>
<dbReference type="RefSeq" id="WP_380711508.1">
    <property type="nucleotide sequence ID" value="NZ_JBHUML010000002.1"/>
</dbReference>
<evidence type="ECO:0000313" key="2">
    <source>
        <dbReference type="Proteomes" id="UP001597520"/>
    </source>
</evidence>
<accession>A0ABW5SYG6</accession>
<dbReference type="EMBL" id="JBHUML010000002">
    <property type="protein sequence ID" value="MFD2704219.1"/>
    <property type="molecule type" value="Genomic_DNA"/>
</dbReference>